<dbReference type="GO" id="GO:0003677">
    <property type="term" value="F:DNA binding"/>
    <property type="evidence" value="ECO:0007669"/>
    <property type="project" value="InterPro"/>
</dbReference>
<evidence type="ECO:0000313" key="4">
    <source>
        <dbReference type="Proteomes" id="UP000194737"/>
    </source>
</evidence>
<dbReference type="Pfam" id="PF04471">
    <property type="entry name" value="Mrr_cat"/>
    <property type="match status" value="1"/>
</dbReference>
<dbReference type="SUPFAM" id="SSF52980">
    <property type="entry name" value="Restriction endonuclease-like"/>
    <property type="match status" value="1"/>
</dbReference>
<dbReference type="InterPro" id="IPR011335">
    <property type="entry name" value="Restrct_endonuc-II-like"/>
</dbReference>
<accession>A0AB73N3S2</accession>
<dbReference type="AlphaFoldDB" id="A0AB73N3S2"/>
<comment type="caution">
    <text evidence="3">The sequence shown here is derived from an EMBL/GenBank/DDBJ whole genome shotgun (WGS) entry which is preliminary data.</text>
</comment>
<evidence type="ECO:0000259" key="2">
    <source>
        <dbReference type="Pfam" id="PF04471"/>
    </source>
</evidence>
<reference evidence="3 4" key="1">
    <citation type="submission" date="2017-05" db="EMBL/GenBank/DDBJ databases">
        <title>The Genome Sequence of Enterococcus faecium 6F2_DIV0138.</title>
        <authorList>
            <consortium name="The Broad Institute Genomics Platform"/>
            <consortium name="The Broad Institute Genomic Center for Infectious Diseases"/>
            <person name="Earl A."/>
            <person name="Manson A."/>
            <person name="Schwartman J."/>
            <person name="Gilmore M."/>
            <person name="Abouelleil A."/>
            <person name="Cao P."/>
            <person name="Chapman S."/>
            <person name="Cusick C."/>
            <person name="Shea T."/>
            <person name="Young S."/>
            <person name="Neafsey D."/>
            <person name="Nusbaum C."/>
            <person name="Birren B."/>
        </authorList>
    </citation>
    <scope>NUCLEOTIDE SEQUENCE [LARGE SCALE GENOMIC DNA]</scope>
    <source>
        <strain evidence="3 4">6F2_DIV0138</strain>
    </source>
</reference>
<dbReference type="GO" id="GO:0009307">
    <property type="term" value="P:DNA restriction-modification system"/>
    <property type="evidence" value="ECO:0007669"/>
    <property type="project" value="InterPro"/>
</dbReference>
<evidence type="ECO:0000313" key="3">
    <source>
        <dbReference type="EMBL" id="OTN93528.1"/>
    </source>
</evidence>
<name>A0AB73N3S2_ENTFC</name>
<dbReference type="EMBL" id="NGLB01000005">
    <property type="protein sequence ID" value="OTN93528.1"/>
    <property type="molecule type" value="Genomic_DNA"/>
</dbReference>
<gene>
    <name evidence="3" type="ORF">A5804_002898</name>
</gene>
<dbReference type="InterPro" id="IPR011856">
    <property type="entry name" value="tRNA_endonuc-like_dom_sf"/>
</dbReference>
<proteinExistence type="predicted"/>
<dbReference type="GO" id="GO:0016787">
    <property type="term" value="F:hydrolase activity"/>
    <property type="evidence" value="ECO:0007669"/>
    <property type="project" value="UniProtKB-KW"/>
</dbReference>
<dbReference type="Proteomes" id="UP000194737">
    <property type="component" value="Unassembled WGS sequence"/>
</dbReference>
<evidence type="ECO:0000256" key="1">
    <source>
        <dbReference type="ARBA" id="ARBA00022801"/>
    </source>
</evidence>
<dbReference type="InterPro" id="IPR007560">
    <property type="entry name" value="Restrct_endonuc_IV_Mrr"/>
</dbReference>
<dbReference type="GO" id="GO:0004519">
    <property type="term" value="F:endonuclease activity"/>
    <property type="evidence" value="ECO:0007669"/>
    <property type="project" value="InterPro"/>
</dbReference>
<keyword evidence="1" id="KW-0378">Hydrolase</keyword>
<organism evidence="3 4">
    <name type="scientific">Enterococcus faecium</name>
    <name type="common">Streptococcus faecium</name>
    <dbReference type="NCBI Taxonomy" id="1352"/>
    <lineage>
        <taxon>Bacteria</taxon>
        <taxon>Bacillati</taxon>
        <taxon>Bacillota</taxon>
        <taxon>Bacilli</taxon>
        <taxon>Lactobacillales</taxon>
        <taxon>Enterococcaceae</taxon>
        <taxon>Enterococcus</taxon>
    </lineage>
</organism>
<sequence length="235" mass="27493">MVFNFLQNLNKQKNESNEVELSLDLTPDEQIVIKFLNNMDRNFGSTDKGRIEQGTYFEKFLASVFTLAKYRVEITKKSSNYDNRQYMGDGGIDLVLTKGKERIAVQAKSKRLNSNSYCLIGDEDIKNFAGISDGNWTRKMYITTSFFNSYACEQIETNEKAQKIEWYDRYRLLQLLNELIPETMLKYQLFTTLPKDVYVCPRCKKGMMVRLWSKKENKQFRGCSLYCGHTESIKN</sequence>
<protein>
    <recommendedName>
        <fullName evidence="2">Restriction endonuclease type IV Mrr domain-containing protein</fullName>
    </recommendedName>
</protein>
<feature type="domain" description="Restriction endonuclease type IV Mrr" evidence="2">
    <location>
        <begin position="54"/>
        <end position="176"/>
    </location>
</feature>
<dbReference type="Gene3D" id="3.40.1350.10">
    <property type="match status" value="1"/>
</dbReference>
<dbReference type="RefSeq" id="WP_086325290.1">
    <property type="nucleotide sequence ID" value="NZ_NGLB01000005.1"/>
</dbReference>